<dbReference type="Gene3D" id="3.80.10.10">
    <property type="entry name" value="Ribonuclease Inhibitor"/>
    <property type="match status" value="1"/>
</dbReference>
<proteinExistence type="predicted"/>
<dbReference type="InterPro" id="IPR001810">
    <property type="entry name" value="F-box_dom"/>
</dbReference>
<evidence type="ECO:0000313" key="3">
    <source>
        <dbReference type="Proteomes" id="UP000629468"/>
    </source>
</evidence>
<evidence type="ECO:0000313" key="2">
    <source>
        <dbReference type="EMBL" id="KAF7770279.1"/>
    </source>
</evidence>
<feature type="domain" description="F-box" evidence="1">
    <location>
        <begin position="79"/>
        <end position="146"/>
    </location>
</feature>
<dbReference type="Pfam" id="PF12937">
    <property type="entry name" value="F-box-like"/>
    <property type="match status" value="1"/>
</dbReference>
<dbReference type="Gene3D" id="1.20.1280.50">
    <property type="match status" value="1"/>
</dbReference>
<gene>
    <name evidence="2" type="ORF">Agabi119p4_6253</name>
</gene>
<dbReference type="EMBL" id="JABXXO010000009">
    <property type="protein sequence ID" value="KAF7770279.1"/>
    <property type="molecule type" value="Genomic_DNA"/>
</dbReference>
<protein>
    <recommendedName>
        <fullName evidence="1">F-box domain-containing protein</fullName>
    </recommendedName>
</protein>
<dbReference type="InterPro" id="IPR032675">
    <property type="entry name" value="LRR_dom_sf"/>
</dbReference>
<reference evidence="2 3" key="1">
    <citation type="journal article" name="Sci. Rep.">
        <title>Telomere-to-telomere assembled and centromere annotated genomes of the two main subspecies of the button mushroom Agaricus bisporus reveal especially polymorphic chromosome ends.</title>
        <authorList>
            <person name="Sonnenberg A.S.M."/>
            <person name="Sedaghat-Telgerd N."/>
            <person name="Lavrijssen B."/>
            <person name="Ohm R.A."/>
            <person name="Hendrickx P.M."/>
            <person name="Scholtmeijer K."/>
            <person name="Baars J.J.P."/>
            <person name="van Peer A."/>
        </authorList>
    </citation>
    <scope>NUCLEOTIDE SEQUENCE [LARGE SCALE GENOMIC DNA]</scope>
    <source>
        <strain evidence="2 3">H119_p4</strain>
    </source>
</reference>
<organism evidence="2 3">
    <name type="scientific">Agaricus bisporus var. burnettii</name>
    <dbReference type="NCBI Taxonomy" id="192524"/>
    <lineage>
        <taxon>Eukaryota</taxon>
        <taxon>Fungi</taxon>
        <taxon>Dikarya</taxon>
        <taxon>Basidiomycota</taxon>
        <taxon>Agaricomycotina</taxon>
        <taxon>Agaricomycetes</taxon>
        <taxon>Agaricomycetidae</taxon>
        <taxon>Agaricales</taxon>
        <taxon>Agaricineae</taxon>
        <taxon>Agaricaceae</taxon>
        <taxon>Agaricus</taxon>
    </lineage>
</organism>
<dbReference type="SUPFAM" id="SSF52047">
    <property type="entry name" value="RNI-like"/>
    <property type="match status" value="1"/>
</dbReference>
<comment type="caution">
    <text evidence="2">The sequence shown here is derived from an EMBL/GenBank/DDBJ whole genome shotgun (WGS) entry which is preliminary data.</text>
</comment>
<dbReference type="Proteomes" id="UP000629468">
    <property type="component" value="Unassembled WGS sequence"/>
</dbReference>
<accession>A0A8H7C8B4</accession>
<evidence type="ECO:0000259" key="1">
    <source>
        <dbReference type="Pfam" id="PF12937"/>
    </source>
</evidence>
<dbReference type="AlphaFoldDB" id="A0A8H7C8B4"/>
<name>A0A8H7C8B4_AGABI</name>
<sequence length="516" mass="59182">MTPTPESETMRRHGRLSAQIGVDCQPLGRCSSEDHSDNESEAESLELDIFRIDHVMKQLQQGKLHRLRRLNALRSTTRNLPPEILLLIFHHVATPITKSTFLDHYRCLRYRKHMERNISIIRCASVSSLWRNLILSTPPLWTTLVLNILPNAGRSENELLELSWMRSQQLPIAVDLEFVGSRDSGGLTWEAKAREFFAHVRSMEDRLSMLRLHNPPRSLVRHISKSPLRQLQCLSLESMNTAAHLNTTFTLSSLPHLRQLTLRSIWCRILISQNNISVLDFFDTSLDVCIGIFTHCPNLVEVHCRFPRASRGVHDIQIDSTIIFPFLKNLTWTLSCHSINISFIQQLKLPALETLQLYGDADHRDSIRPQHIIQFFHQLSPGLRELEVVSWKEWTCGDLAQIFYDVRNTRKLVLRDCFETFTLDMVKLLSLVQIGSAHKLEYLPHLALLSIQSIKAQAHLGILPDLIKRRALSSIGMQHFELEISRPTVSVIQLLEAEAAVKNGSIKLKLLEKFAV</sequence>